<evidence type="ECO:0000256" key="2">
    <source>
        <dbReference type="ARBA" id="ARBA00022670"/>
    </source>
</evidence>
<evidence type="ECO:0000313" key="11">
    <source>
        <dbReference type="EMBL" id="SFZ83887.1"/>
    </source>
</evidence>
<evidence type="ECO:0000256" key="5">
    <source>
        <dbReference type="ARBA" id="ARBA00022807"/>
    </source>
</evidence>
<dbReference type="RefSeq" id="WP_100211547.1">
    <property type="nucleotide sequence ID" value="NZ_CP138495.1"/>
</dbReference>
<dbReference type="Pfam" id="PF18962">
    <property type="entry name" value="Por_Secre_tail"/>
    <property type="match status" value="1"/>
</dbReference>
<dbReference type="Pfam" id="PF01640">
    <property type="entry name" value="Peptidase_C10"/>
    <property type="match status" value="1"/>
</dbReference>
<dbReference type="Gene3D" id="3.90.70.50">
    <property type="entry name" value="Peptidase C10, streptopain"/>
    <property type="match status" value="2"/>
</dbReference>
<dbReference type="InterPro" id="IPR038765">
    <property type="entry name" value="Papain-like_cys_pep_sf"/>
</dbReference>
<dbReference type="Pfam" id="PF20009">
    <property type="entry name" value="GEVED"/>
    <property type="match status" value="1"/>
</dbReference>
<gene>
    <name evidence="11" type="ORF">MARIT_2328</name>
</gene>
<evidence type="ECO:0000256" key="1">
    <source>
        <dbReference type="ARBA" id="ARBA00009693"/>
    </source>
</evidence>
<dbReference type="InterPro" id="IPR044934">
    <property type="entry name" value="Streptopain_sf"/>
</dbReference>
<reference evidence="11 12" key="1">
    <citation type="submission" date="2016-11" db="EMBL/GenBank/DDBJ databases">
        <authorList>
            <person name="Jaros S."/>
            <person name="Januszkiewicz K."/>
            <person name="Wedrychowicz H."/>
        </authorList>
    </citation>
    <scope>NUCLEOTIDE SEQUENCE [LARGE SCALE GENOMIC DNA]</scope>
    <source>
        <strain evidence="11">NCIMB 2154T</strain>
    </source>
</reference>
<keyword evidence="4 11" id="KW-0378">Hydrolase</keyword>
<dbReference type="GeneID" id="47723801"/>
<organism evidence="11 12">
    <name type="scientific">Tenacibaculum maritimum NCIMB 2154</name>
    <dbReference type="NCBI Taxonomy" id="1349785"/>
    <lineage>
        <taxon>Bacteria</taxon>
        <taxon>Pseudomonadati</taxon>
        <taxon>Bacteroidota</taxon>
        <taxon>Flavobacteriia</taxon>
        <taxon>Flavobacteriales</taxon>
        <taxon>Flavobacteriaceae</taxon>
        <taxon>Tenacibaculum</taxon>
    </lineage>
</organism>
<evidence type="ECO:0000256" key="6">
    <source>
        <dbReference type="PIRSR" id="PIRSR600200-1"/>
    </source>
</evidence>
<dbReference type="GO" id="GO:0008234">
    <property type="term" value="F:cysteine-type peptidase activity"/>
    <property type="evidence" value="ECO:0007669"/>
    <property type="project" value="UniProtKB-KW"/>
</dbReference>
<evidence type="ECO:0000256" key="4">
    <source>
        <dbReference type="ARBA" id="ARBA00022801"/>
    </source>
</evidence>
<feature type="active site" description="Proton acceptor" evidence="6">
    <location>
        <position position="336"/>
    </location>
</feature>
<dbReference type="SUPFAM" id="SSF54001">
    <property type="entry name" value="Cysteine proteinases"/>
    <property type="match status" value="1"/>
</dbReference>
<dbReference type="InterPro" id="IPR013783">
    <property type="entry name" value="Ig-like_fold"/>
</dbReference>
<dbReference type="InterPro" id="IPR025896">
    <property type="entry name" value="Spi_Prtas-inh"/>
</dbReference>
<accession>A0A2H1EBR7</accession>
<dbReference type="GO" id="GO:0005509">
    <property type="term" value="F:calcium ion binding"/>
    <property type="evidence" value="ECO:0007669"/>
    <property type="project" value="InterPro"/>
</dbReference>
<dbReference type="GO" id="GO:0016020">
    <property type="term" value="C:membrane"/>
    <property type="evidence" value="ECO:0007669"/>
    <property type="project" value="InterPro"/>
</dbReference>
<keyword evidence="5" id="KW-0788">Thiol protease</keyword>
<evidence type="ECO:0000259" key="9">
    <source>
        <dbReference type="Pfam" id="PF18962"/>
    </source>
</evidence>
<dbReference type="PRINTS" id="PR00797">
    <property type="entry name" value="STREPTOPAIN"/>
</dbReference>
<evidence type="ECO:0000259" key="10">
    <source>
        <dbReference type="Pfam" id="PF20009"/>
    </source>
</evidence>
<dbReference type="SUPFAM" id="SSF49313">
    <property type="entry name" value="Cadherin-like"/>
    <property type="match status" value="1"/>
</dbReference>
<evidence type="ECO:0000313" key="12">
    <source>
        <dbReference type="Proteomes" id="UP000231564"/>
    </source>
</evidence>
<dbReference type="InterPro" id="IPR026444">
    <property type="entry name" value="Secre_tail"/>
</dbReference>
<dbReference type="AlphaFoldDB" id="A0A2H1EBR7"/>
<keyword evidence="12" id="KW-1185">Reference proteome</keyword>
<evidence type="ECO:0000256" key="7">
    <source>
        <dbReference type="SAM" id="SignalP"/>
    </source>
</evidence>
<feature type="domain" description="GEVED" evidence="10">
    <location>
        <begin position="553"/>
        <end position="625"/>
    </location>
</feature>
<dbReference type="InterPro" id="IPR015919">
    <property type="entry name" value="Cadherin-like_sf"/>
</dbReference>
<protein>
    <submittedName>
        <fullName evidence="11">Probable C10 family peptidase, streptopain, containing a C-terminal secretion signal</fullName>
        <ecNumber evidence="11">3.4.22.10</ecNumber>
    </submittedName>
</protein>
<feature type="domain" description="Secretion system C-terminal sorting" evidence="9">
    <location>
        <begin position="651"/>
        <end position="717"/>
    </location>
</feature>
<dbReference type="KEGG" id="tmar:MARIT_2328"/>
<dbReference type="EMBL" id="LT634361">
    <property type="protein sequence ID" value="SFZ83887.1"/>
    <property type="molecule type" value="Genomic_DNA"/>
</dbReference>
<sequence length="722" mass="82262">MIKKITLLTLILLFSFKNSFADQIDKETAISIATKWINFKRQTHANTFQNSTFSPKEFASIKEVSFKKQIVYYIVNFKKGGFVIVAASNSTKPILGYSNNSFFDASSKNPTTKNLLNAYKTFVYKNVLAQKVKREKTDSHNKWNQLLKKSPKNQFKAKMIIPFMGDILYKQSQGFEKFCPSSDDEKAVVGCVATAMAQVMRYWEFPTTGKSQTSYNHKKYGTISVNFENQRYDWDNMSKINADDENAKLSYHAGVSVKMNYGISSNGGSSARTRDALSALKKNFKYHKDAKMIYKHNYSDVEWSNIIKEQLDEKRPVLYTGRSENLLDPTTLSSGHLFTLDGYDATEQGDFFHINWGWGGRSNGFFSLTDMVTHDGRYNWIDNNAIIIDLYPTNMAPIFKYKPTTTIDADTFYKYKVNVWDENRNDIVTVSLKEGPSWTSLLFENGNYVLRGIPTHNDIGKHTVVIEATDGINKTTQEFNLTVLKKEKYCRSKAYKTEYEWIDAISFGGMVNTSGRNGGYTNFMNKTATITAGTTSPLTITTGSIGSPYTEHLSTWIDYNQNGIFEESERIVNQATNSIHNTYSIKIPNNALSGITKMRVSIKYGTPQTACEIFSNGEVEDYNVNIIRTSSRKNKTTQYIDKNIPSIDLQIYPNPSNDFINIKTSTLLKSGYYQIIDIHGKIVIQNSLTPSIDIKKLKTGTYFIKIFDKDNHYSKSFIKFER</sequence>
<dbReference type="STRING" id="1349785.GCA_000509405_02144"/>
<dbReference type="InterPro" id="IPR045474">
    <property type="entry name" value="GEVED"/>
</dbReference>
<keyword evidence="2" id="KW-0645">Protease</keyword>
<dbReference type="GO" id="GO:0006508">
    <property type="term" value="P:proteolysis"/>
    <property type="evidence" value="ECO:0007669"/>
    <property type="project" value="UniProtKB-KW"/>
</dbReference>
<feature type="domain" description="Spi protease inhibitor" evidence="8">
    <location>
        <begin position="21"/>
        <end position="121"/>
    </location>
</feature>
<dbReference type="NCBIfam" id="TIGR04183">
    <property type="entry name" value="Por_Secre_tail"/>
    <property type="match status" value="1"/>
</dbReference>
<keyword evidence="3 7" id="KW-0732">Signal</keyword>
<name>A0A2H1EBR7_9FLAO</name>
<dbReference type="Pfam" id="PF13734">
    <property type="entry name" value="Inhibitor_I69"/>
    <property type="match status" value="1"/>
</dbReference>
<dbReference type="EC" id="3.4.22.10" evidence="11"/>
<comment type="similarity">
    <text evidence="1">Belongs to the peptidase C10 family.</text>
</comment>
<feature type="chain" id="PRO_5013802981" evidence="7">
    <location>
        <begin position="22"/>
        <end position="722"/>
    </location>
</feature>
<proteinExistence type="inferred from homology"/>
<dbReference type="InterPro" id="IPR000200">
    <property type="entry name" value="Peptidase_C10"/>
</dbReference>
<feature type="signal peptide" evidence="7">
    <location>
        <begin position="1"/>
        <end position="21"/>
    </location>
</feature>
<evidence type="ECO:0000259" key="8">
    <source>
        <dbReference type="Pfam" id="PF13734"/>
    </source>
</evidence>
<evidence type="ECO:0000256" key="3">
    <source>
        <dbReference type="ARBA" id="ARBA00022729"/>
    </source>
</evidence>
<dbReference type="Proteomes" id="UP000231564">
    <property type="component" value="Chromosome MARIT"/>
</dbReference>
<dbReference type="OrthoDB" id="2235251at2"/>
<dbReference type="Gene3D" id="2.60.40.10">
    <property type="entry name" value="Immunoglobulins"/>
    <property type="match status" value="1"/>
</dbReference>
<feature type="active site" description="Nucleophile" evidence="6">
    <location>
        <position position="191"/>
    </location>
</feature>